<feature type="non-terminal residue" evidence="1">
    <location>
        <position position="1"/>
    </location>
</feature>
<accession>A0A381SJ13</accession>
<gene>
    <name evidence="1" type="ORF">METZ01_LOCUS56142</name>
</gene>
<protein>
    <submittedName>
        <fullName evidence="1">Uncharacterized protein</fullName>
    </submittedName>
</protein>
<evidence type="ECO:0000313" key="1">
    <source>
        <dbReference type="EMBL" id="SVA03288.1"/>
    </source>
</evidence>
<organism evidence="1">
    <name type="scientific">marine metagenome</name>
    <dbReference type="NCBI Taxonomy" id="408172"/>
    <lineage>
        <taxon>unclassified sequences</taxon>
        <taxon>metagenomes</taxon>
        <taxon>ecological metagenomes</taxon>
    </lineage>
</organism>
<dbReference type="EMBL" id="UINC01003091">
    <property type="protein sequence ID" value="SVA03288.1"/>
    <property type="molecule type" value="Genomic_DNA"/>
</dbReference>
<name>A0A381SJ13_9ZZZZ</name>
<proteinExistence type="predicted"/>
<sequence length="270" mass="30655">VSLVKTIKIILCIVLFILSFDGCGKNKDSDSSNTVACTDYATPPFSGTIFIDPDIITSDDPTTFVGLSYNGQAQRTMYDRRVADWITISPYLFPAVFDDSMTIEIQVNPEFGTVEDAKVQAEKFAPVIGRLTTELRKDVETVWIHKGVQPFGGGNNNLLIHTDYSALHYEDQGILEETFVHEASHTSLDAYHSTNSDWIKAQKQDCRFISNYAEEHPTREDISESYLPYFAVRYRADRISTELKEKIESAIPNRIKYFDDQGFNMYPLTE</sequence>
<reference evidence="1" key="1">
    <citation type="submission" date="2018-05" db="EMBL/GenBank/DDBJ databases">
        <authorList>
            <person name="Lanie J.A."/>
            <person name="Ng W.-L."/>
            <person name="Kazmierczak K.M."/>
            <person name="Andrzejewski T.M."/>
            <person name="Davidsen T.M."/>
            <person name="Wayne K.J."/>
            <person name="Tettelin H."/>
            <person name="Glass J.I."/>
            <person name="Rusch D."/>
            <person name="Podicherti R."/>
            <person name="Tsui H.-C.T."/>
            <person name="Winkler M.E."/>
        </authorList>
    </citation>
    <scope>NUCLEOTIDE SEQUENCE</scope>
</reference>
<dbReference type="AlphaFoldDB" id="A0A381SJ13"/>